<dbReference type="RefSeq" id="WP_259507783.1">
    <property type="nucleotide sequence ID" value="NZ_JANLCM010000001.1"/>
</dbReference>
<reference evidence="9" key="1">
    <citation type="submission" date="2022-08" db="EMBL/GenBank/DDBJ databases">
        <authorList>
            <person name="Deng Y."/>
            <person name="Han X.-F."/>
            <person name="Zhang Y.-Q."/>
        </authorList>
    </citation>
    <scope>NUCLEOTIDE SEQUENCE</scope>
    <source>
        <strain evidence="9">CPCC 205763</strain>
    </source>
</reference>
<dbReference type="Pfam" id="PF09851">
    <property type="entry name" value="SHOCT"/>
    <property type="match status" value="1"/>
</dbReference>
<dbReference type="Pfam" id="PF13396">
    <property type="entry name" value="PLDc_N"/>
    <property type="match status" value="1"/>
</dbReference>
<evidence type="ECO:0000256" key="2">
    <source>
        <dbReference type="ARBA" id="ARBA00022475"/>
    </source>
</evidence>
<dbReference type="InterPro" id="IPR027379">
    <property type="entry name" value="CLS_N"/>
</dbReference>
<sequence length="141" mass="15146">MNFWDLMVTFFWTFAFIAYLMVLFSIIGDIFRDQKLGGFAKAVWIVFLVFVPFLTALVYLIARGRGMNERSAASARAARADTDAYIRSVSGSSPANDVAQAKSLLDSGAITQAEFEVLKAKALGTTAASSVPPVPATPAAV</sequence>
<evidence type="ECO:0000256" key="3">
    <source>
        <dbReference type="ARBA" id="ARBA00022692"/>
    </source>
</evidence>
<dbReference type="EMBL" id="JANLCM010000001">
    <property type="protein sequence ID" value="MCS5718718.1"/>
    <property type="molecule type" value="Genomic_DNA"/>
</dbReference>
<feature type="domain" description="Cardiolipin synthase N-terminal" evidence="8">
    <location>
        <begin position="18"/>
        <end position="63"/>
    </location>
</feature>
<comment type="caution">
    <text evidence="9">The sequence shown here is derived from an EMBL/GenBank/DDBJ whole genome shotgun (WGS) entry which is preliminary data.</text>
</comment>
<dbReference type="InterPro" id="IPR018649">
    <property type="entry name" value="SHOCT"/>
</dbReference>
<evidence type="ECO:0000259" key="8">
    <source>
        <dbReference type="Pfam" id="PF13396"/>
    </source>
</evidence>
<feature type="domain" description="SHOCT" evidence="7">
    <location>
        <begin position="99"/>
        <end position="123"/>
    </location>
</feature>
<evidence type="ECO:0000256" key="4">
    <source>
        <dbReference type="ARBA" id="ARBA00022989"/>
    </source>
</evidence>
<keyword evidence="2" id="KW-1003">Cell membrane</keyword>
<gene>
    <name evidence="9" type="ORF">N1027_11300</name>
</gene>
<keyword evidence="4 6" id="KW-1133">Transmembrane helix</keyword>
<keyword evidence="5 6" id="KW-0472">Membrane</keyword>
<evidence type="ECO:0000259" key="7">
    <source>
        <dbReference type="Pfam" id="PF09851"/>
    </source>
</evidence>
<keyword evidence="10" id="KW-1185">Reference proteome</keyword>
<dbReference type="Proteomes" id="UP001165584">
    <property type="component" value="Unassembled WGS sequence"/>
</dbReference>
<organism evidence="9 10">
    <name type="scientific">Herbiconiux aconitum</name>
    <dbReference type="NCBI Taxonomy" id="2970913"/>
    <lineage>
        <taxon>Bacteria</taxon>
        <taxon>Bacillati</taxon>
        <taxon>Actinomycetota</taxon>
        <taxon>Actinomycetes</taxon>
        <taxon>Micrococcales</taxon>
        <taxon>Microbacteriaceae</taxon>
        <taxon>Herbiconiux</taxon>
    </lineage>
</organism>
<evidence type="ECO:0000256" key="1">
    <source>
        <dbReference type="ARBA" id="ARBA00004651"/>
    </source>
</evidence>
<proteinExistence type="predicted"/>
<protein>
    <submittedName>
        <fullName evidence="9">SHOCT domain-containing protein</fullName>
    </submittedName>
</protein>
<name>A0ABT2GRA7_9MICO</name>
<comment type="subcellular location">
    <subcellularLocation>
        <location evidence="1">Cell membrane</location>
        <topology evidence="1">Multi-pass membrane protein</topology>
    </subcellularLocation>
</comment>
<evidence type="ECO:0000313" key="9">
    <source>
        <dbReference type="EMBL" id="MCS5718718.1"/>
    </source>
</evidence>
<feature type="transmembrane region" description="Helical" evidence="6">
    <location>
        <begin position="43"/>
        <end position="62"/>
    </location>
</feature>
<evidence type="ECO:0000256" key="6">
    <source>
        <dbReference type="SAM" id="Phobius"/>
    </source>
</evidence>
<evidence type="ECO:0000256" key="5">
    <source>
        <dbReference type="ARBA" id="ARBA00023136"/>
    </source>
</evidence>
<feature type="transmembrane region" description="Helical" evidence="6">
    <location>
        <begin position="6"/>
        <end position="31"/>
    </location>
</feature>
<accession>A0ABT2GRA7</accession>
<evidence type="ECO:0000313" key="10">
    <source>
        <dbReference type="Proteomes" id="UP001165584"/>
    </source>
</evidence>
<keyword evidence="3 6" id="KW-0812">Transmembrane</keyword>